<feature type="transmembrane region" description="Helical" evidence="2">
    <location>
        <begin position="12"/>
        <end position="37"/>
    </location>
</feature>
<feature type="compositionally biased region" description="Polar residues" evidence="1">
    <location>
        <begin position="201"/>
        <end position="211"/>
    </location>
</feature>
<sequence length="539" mass="57079">MTGCPDSWGRYIAPVLLGFYIVFTNVLLLKLLIAMFANTYERIQSSSMQYWTLQRYLIMREYTERSIAPPPLSLLWNLALLIYLGCIVGDSARERGAADQVEGLRSPGVPPPSPGGQSAAPASECIRPGRSPPAAAAVAVGCRTTDDTASAVAAAAAAAAAAAQSIGLGHHATRWSGFDREGLRDTEKQLRRIDDLPRRLQVSTSTYTQNRAAPAASTGGSRRAPSPAQAQAAPRGARQAAREPEAAQATGAEATRCTLSEIDVASSARASSRFFVANTPSSPATWHRQDTDKGTDKGSCFPNSAAIGPDDASWQEWQRETSPASRPPHQRIAVECSIHSTGLAASAAALCWLAASRLTDDGWPLPPPTQDTAAAAGPPVEDRSSVGTKSRTGGAHHQMETGRQAQFVPGQASRTMRLGRVGSRHLQRAAGDGLAAGGSGRRVARPPRRAQAAGRRLSSLRQASTKTLYTGVSPPSHPGSNAWLELACCQTMGDQLLAAATVFGEVDQPAWMDLANRRMLGSTERMLLRLAAQHHGAAF</sequence>
<evidence type="ECO:0000256" key="1">
    <source>
        <dbReference type="SAM" id="MobiDB-lite"/>
    </source>
</evidence>
<protein>
    <submittedName>
        <fullName evidence="4">Ion_trans domain-containing protein</fullName>
    </submittedName>
</protein>
<organism evidence="3 4">
    <name type="scientific">Macrostomum lignano</name>
    <dbReference type="NCBI Taxonomy" id="282301"/>
    <lineage>
        <taxon>Eukaryota</taxon>
        <taxon>Metazoa</taxon>
        <taxon>Spiralia</taxon>
        <taxon>Lophotrochozoa</taxon>
        <taxon>Platyhelminthes</taxon>
        <taxon>Rhabditophora</taxon>
        <taxon>Macrostomorpha</taxon>
        <taxon>Macrostomida</taxon>
        <taxon>Macrostomidae</taxon>
        <taxon>Macrostomum</taxon>
    </lineage>
</organism>
<accession>A0A1I8F7K5</accession>
<keyword evidence="2" id="KW-1133">Transmembrane helix</keyword>
<feature type="region of interest" description="Disordered" evidence="1">
    <location>
        <begin position="201"/>
        <end position="254"/>
    </location>
</feature>
<feature type="region of interest" description="Disordered" evidence="1">
    <location>
        <begin position="363"/>
        <end position="454"/>
    </location>
</feature>
<evidence type="ECO:0000256" key="2">
    <source>
        <dbReference type="SAM" id="Phobius"/>
    </source>
</evidence>
<dbReference type="PANTHER" id="PTHR13800">
    <property type="entry name" value="TRANSIENT RECEPTOR POTENTIAL CATION CHANNEL, SUBFAMILY M, MEMBER 6"/>
    <property type="match status" value="1"/>
</dbReference>
<dbReference type="GO" id="GO:0005886">
    <property type="term" value="C:plasma membrane"/>
    <property type="evidence" value="ECO:0007669"/>
    <property type="project" value="TreeGrafter"/>
</dbReference>
<dbReference type="WBParaSite" id="maker-unitig_23543-snap-gene-0.1-mRNA-1">
    <property type="protein sequence ID" value="maker-unitig_23543-snap-gene-0.1-mRNA-1"/>
    <property type="gene ID" value="maker-unitig_23543-snap-gene-0.1"/>
</dbReference>
<feature type="region of interest" description="Disordered" evidence="1">
    <location>
        <begin position="98"/>
        <end position="128"/>
    </location>
</feature>
<evidence type="ECO:0000313" key="4">
    <source>
        <dbReference type="WBParaSite" id="maker-unitig_23543-snap-gene-0.1-mRNA-1"/>
    </source>
</evidence>
<keyword evidence="2" id="KW-0472">Membrane</keyword>
<dbReference type="InterPro" id="IPR050927">
    <property type="entry name" value="TRPM"/>
</dbReference>
<keyword evidence="2" id="KW-0812">Transmembrane</keyword>
<dbReference type="GO" id="GO:0005261">
    <property type="term" value="F:monoatomic cation channel activity"/>
    <property type="evidence" value="ECO:0007669"/>
    <property type="project" value="TreeGrafter"/>
</dbReference>
<keyword evidence="3" id="KW-1185">Reference proteome</keyword>
<dbReference type="GO" id="GO:0030001">
    <property type="term" value="P:metal ion transport"/>
    <property type="evidence" value="ECO:0007669"/>
    <property type="project" value="TreeGrafter"/>
</dbReference>
<feature type="region of interest" description="Disordered" evidence="1">
    <location>
        <begin position="279"/>
        <end position="328"/>
    </location>
</feature>
<feature type="compositionally biased region" description="Low complexity" evidence="1">
    <location>
        <begin position="221"/>
        <end position="239"/>
    </location>
</feature>
<reference evidence="4" key="1">
    <citation type="submission" date="2016-11" db="UniProtKB">
        <authorList>
            <consortium name="WormBaseParasite"/>
        </authorList>
    </citation>
    <scope>IDENTIFICATION</scope>
</reference>
<feature type="compositionally biased region" description="Basic and acidic residues" evidence="1">
    <location>
        <begin position="287"/>
        <end position="296"/>
    </location>
</feature>
<name>A0A1I8F7K5_9PLAT</name>
<evidence type="ECO:0000313" key="3">
    <source>
        <dbReference type="Proteomes" id="UP000095280"/>
    </source>
</evidence>
<proteinExistence type="predicted"/>
<dbReference type="AlphaFoldDB" id="A0A1I8F7K5"/>
<dbReference type="PANTHER" id="PTHR13800:SF1">
    <property type="entry name" value="TRANSIENT RECEPTOR POTENTIAL CATION CHANNEL TRPM"/>
    <property type="match status" value="1"/>
</dbReference>
<dbReference type="Proteomes" id="UP000095280">
    <property type="component" value="Unplaced"/>
</dbReference>